<dbReference type="AlphaFoldDB" id="A0A218X7N9"/>
<organism evidence="2 4">
    <name type="scientific">Punica granatum</name>
    <name type="common">Pomegranate</name>
    <dbReference type="NCBI Taxonomy" id="22663"/>
    <lineage>
        <taxon>Eukaryota</taxon>
        <taxon>Viridiplantae</taxon>
        <taxon>Streptophyta</taxon>
        <taxon>Embryophyta</taxon>
        <taxon>Tracheophyta</taxon>
        <taxon>Spermatophyta</taxon>
        <taxon>Magnoliopsida</taxon>
        <taxon>eudicotyledons</taxon>
        <taxon>Gunneridae</taxon>
        <taxon>Pentapetalae</taxon>
        <taxon>rosids</taxon>
        <taxon>malvids</taxon>
        <taxon>Myrtales</taxon>
        <taxon>Lythraceae</taxon>
        <taxon>Punica</taxon>
    </lineage>
</organism>
<dbReference type="EMBL" id="PGOL01001890">
    <property type="protein sequence ID" value="PKI52875.1"/>
    <property type="molecule type" value="Genomic_DNA"/>
</dbReference>
<keyword evidence="1" id="KW-0812">Transmembrane</keyword>
<sequence>MVKFVLHQIPRFFPVIIFGMRISDQLASHWKYVWAANVVLLKYLQLKEILQVPSMSSSLSLLILSASSTIVLISTALAIDIAFVIWVRSNDQSSGRQPNESCRGGICWHEISKSQVLSDEYTILVEADVPNSSLQVL</sequence>
<evidence type="ECO:0000313" key="4">
    <source>
        <dbReference type="Proteomes" id="UP000197138"/>
    </source>
</evidence>
<name>A0A218X7N9_PUNGR</name>
<proteinExistence type="predicted"/>
<reference evidence="2" key="2">
    <citation type="submission" date="2017-06" db="EMBL/GenBank/DDBJ databases">
        <title>The pomegranate genome and the genomics of punicalagin biosynthesis.</title>
        <authorList>
            <person name="Xu C."/>
        </authorList>
    </citation>
    <scope>NUCLEOTIDE SEQUENCE [LARGE SCALE GENOMIC DNA]</scope>
    <source>
        <tissue evidence="2">Fresh leaf</tissue>
    </source>
</reference>
<accession>A0A218X7N9</accession>
<dbReference type="EMBL" id="MTKT01002229">
    <property type="protein sequence ID" value="OWM80402.1"/>
    <property type="molecule type" value="Genomic_DNA"/>
</dbReference>
<comment type="caution">
    <text evidence="2">The sequence shown here is derived from an EMBL/GenBank/DDBJ whole genome shotgun (WGS) entry which is preliminary data.</text>
</comment>
<feature type="transmembrane region" description="Helical" evidence="1">
    <location>
        <begin position="61"/>
        <end position="87"/>
    </location>
</feature>
<gene>
    <name evidence="2" type="ORF">CDL15_Pgr019682</name>
    <name evidence="3" type="ORF">CRG98_026706</name>
</gene>
<keyword evidence="1" id="KW-1133">Transmembrane helix</keyword>
<reference evidence="3 5" key="3">
    <citation type="submission" date="2017-11" db="EMBL/GenBank/DDBJ databases">
        <title>De-novo sequencing of pomegranate (Punica granatum L.) genome.</title>
        <authorList>
            <person name="Akparov Z."/>
            <person name="Amiraslanov A."/>
            <person name="Hajiyeva S."/>
            <person name="Abbasov M."/>
            <person name="Kaur K."/>
            <person name="Hamwieh A."/>
            <person name="Solovyev V."/>
            <person name="Salamov A."/>
            <person name="Braich B."/>
            <person name="Kosarev P."/>
            <person name="Mahmoud A."/>
            <person name="Hajiyev E."/>
            <person name="Babayeva S."/>
            <person name="Izzatullayeva V."/>
            <person name="Mammadov A."/>
            <person name="Mammadov A."/>
            <person name="Sharifova S."/>
            <person name="Ojaghi J."/>
            <person name="Eynullazada K."/>
            <person name="Bayramov B."/>
            <person name="Abdulazimova A."/>
            <person name="Shahmuradov I."/>
        </authorList>
    </citation>
    <scope>NUCLEOTIDE SEQUENCE [LARGE SCALE GENOMIC DNA]</scope>
    <source>
        <strain evidence="3">AG2017</strain>
        <strain evidence="5">cv. AG2017</strain>
        <tissue evidence="3">Leaf</tissue>
    </source>
</reference>
<keyword evidence="5" id="KW-1185">Reference proteome</keyword>
<dbReference type="Proteomes" id="UP000233551">
    <property type="component" value="Unassembled WGS sequence"/>
</dbReference>
<evidence type="ECO:0000256" key="1">
    <source>
        <dbReference type="SAM" id="Phobius"/>
    </source>
</evidence>
<reference evidence="4" key="1">
    <citation type="journal article" date="2017" name="Plant J.">
        <title>The pomegranate (Punica granatum L.) genome and the genomics of punicalagin biosynthesis.</title>
        <authorList>
            <person name="Qin G."/>
            <person name="Xu C."/>
            <person name="Ming R."/>
            <person name="Tang H."/>
            <person name="Guyot R."/>
            <person name="Kramer E.M."/>
            <person name="Hu Y."/>
            <person name="Yi X."/>
            <person name="Qi Y."/>
            <person name="Xu X."/>
            <person name="Gao Z."/>
            <person name="Pan H."/>
            <person name="Jian J."/>
            <person name="Tian Y."/>
            <person name="Yue Z."/>
            <person name="Xu Y."/>
        </authorList>
    </citation>
    <scope>NUCLEOTIDE SEQUENCE [LARGE SCALE GENOMIC DNA]</scope>
    <source>
        <strain evidence="4">cv. Dabenzi</strain>
    </source>
</reference>
<evidence type="ECO:0000313" key="3">
    <source>
        <dbReference type="EMBL" id="PKI52875.1"/>
    </source>
</evidence>
<keyword evidence="1" id="KW-0472">Membrane</keyword>
<evidence type="ECO:0000313" key="5">
    <source>
        <dbReference type="Proteomes" id="UP000233551"/>
    </source>
</evidence>
<dbReference type="Proteomes" id="UP000197138">
    <property type="component" value="Unassembled WGS sequence"/>
</dbReference>
<evidence type="ECO:0000313" key="2">
    <source>
        <dbReference type="EMBL" id="OWM80402.1"/>
    </source>
</evidence>
<protein>
    <submittedName>
        <fullName evidence="2">Uncharacterized protein</fullName>
    </submittedName>
</protein>